<evidence type="ECO:0000256" key="7">
    <source>
        <dbReference type="SAM" id="Phobius"/>
    </source>
</evidence>
<comment type="subcellular location">
    <subcellularLocation>
        <location evidence="1">Membrane</location>
        <topology evidence="1">Multi-pass membrane protein</topology>
    </subcellularLocation>
</comment>
<dbReference type="RefSeq" id="WP_021819236.1">
    <property type="nucleotide sequence ID" value="NZ_AVBC01000034.1"/>
</dbReference>
<feature type="transmembrane region" description="Helical" evidence="7">
    <location>
        <begin position="138"/>
        <end position="163"/>
    </location>
</feature>
<dbReference type="NCBIfam" id="NF037979">
    <property type="entry name" value="Na_transp"/>
    <property type="match status" value="1"/>
</dbReference>
<feature type="transmembrane region" description="Helical" evidence="7">
    <location>
        <begin position="387"/>
        <end position="408"/>
    </location>
</feature>
<evidence type="ECO:0000256" key="2">
    <source>
        <dbReference type="ARBA" id="ARBA00022448"/>
    </source>
</evidence>
<keyword evidence="5 7" id="KW-0472">Membrane</keyword>
<dbReference type="GO" id="GO:0015293">
    <property type="term" value="F:symporter activity"/>
    <property type="evidence" value="ECO:0007669"/>
    <property type="project" value="UniProtKB-KW"/>
</dbReference>
<evidence type="ECO:0000256" key="4">
    <source>
        <dbReference type="ARBA" id="ARBA00022989"/>
    </source>
</evidence>
<dbReference type="PATRIC" id="fig|1178482.3.peg.2284"/>
<accession>W1N6E0</accession>
<feature type="transmembrane region" description="Helical" evidence="7">
    <location>
        <begin position="12"/>
        <end position="30"/>
    </location>
</feature>
<organism evidence="8 9">
    <name type="scientific">Halomonas huangheensis</name>
    <dbReference type="NCBI Taxonomy" id="1178482"/>
    <lineage>
        <taxon>Bacteria</taxon>
        <taxon>Pseudomonadati</taxon>
        <taxon>Pseudomonadota</taxon>
        <taxon>Gammaproteobacteria</taxon>
        <taxon>Oceanospirillales</taxon>
        <taxon>Halomonadaceae</taxon>
        <taxon>Halomonas</taxon>
    </lineage>
</organism>
<dbReference type="EMBL" id="AVBC01000034">
    <property type="protein sequence ID" value="ERL51088.1"/>
    <property type="molecule type" value="Genomic_DNA"/>
</dbReference>
<keyword evidence="4 7" id="KW-1133">Transmembrane helix</keyword>
<feature type="transmembrane region" description="Helical" evidence="7">
    <location>
        <begin position="42"/>
        <end position="64"/>
    </location>
</feature>
<feature type="transmembrane region" description="Helical" evidence="7">
    <location>
        <begin position="301"/>
        <end position="327"/>
    </location>
</feature>
<feature type="transmembrane region" description="Helical" evidence="7">
    <location>
        <begin position="175"/>
        <end position="193"/>
    </location>
</feature>
<comment type="caution">
    <text evidence="8">The sequence shown here is derived from an EMBL/GenBank/DDBJ whole genome shotgun (WGS) entry which is preliminary data.</text>
</comment>
<proteinExistence type="inferred from homology"/>
<feature type="transmembrane region" description="Helical" evidence="7">
    <location>
        <begin position="222"/>
        <end position="243"/>
    </location>
</feature>
<feature type="transmembrane region" description="Helical" evidence="7">
    <location>
        <begin position="94"/>
        <end position="118"/>
    </location>
</feature>
<dbReference type="OrthoDB" id="9762833at2"/>
<dbReference type="CDD" id="cd10336">
    <property type="entry name" value="SLC6sbd_Tyt1-Like"/>
    <property type="match status" value="1"/>
</dbReference>
<dbReference type="InterPro" id="IPR037272">
    <property type="entry name" value="SNS_sf"/>
</dbReference>
<evidence type="ECO:0000313" key="8">
    <source>
        <dbReference type="EMBL" id="ERL51088.1"/>
    </source>
</evidence>
<dbReference type="Pfam" id="PF00209">
    <property type="entry name" value="SNF"/>
    <property type="match status" value="2"/>
</dbReference>
<gene>
    <name evidence="8" type="ORF">BJB45_19145</name>
</gene>
<keyword evidence="6" id="KW-0769">Symport</keyword>
<evidence type="ECO:0000256" key="6">
    <source>
        <dbReference type="RuleBase" id="RU003732"/>
    </source>
</evidence>
<dbReference type="PROSITE" id="PS00610">
    <property type="entry name" value="NA_NEUROTRAN_SYMP_1"/>
    <property type="match status" value="1"/>
</dbReference>
<name>W1N6E0_9GAMM</name>
<keyword evidence="2 6" id="KW-0813">Transport</keyword>
<feature type="transmembrane region" description="Helical" evidence="7">
    <location>
        <begin position="453"/>
        <end position="474"/>
    </location>
</feature>
<dbReference type="AlphaFoldDB" id="W1N6E0"/>
<feature type="transmembrane region" description="Helical" evidence="7">
    <location>
        <begin position="429"/>
        <end position="447"/>
    </location>
</feature>
<dbReference type="InterPro" id="IPR000175">
    <property type="entry name" value="Na/ntran_symport"/>
</dbReference>
<protein>
    <recommendedName>
        <fullName evidence="6">Transporter</fullName>
    </recommendedName>
</protein>
<feature type="transmembrane region" description="Helical" evidence="7">
    <location>
        <begin position="348"/>
        <end position="367"/>
    </location>
</feature>
<reference evidence="8 9" key="1">
    <citation type="submission" date="2013-08" db="EMBL/GenBank/DDBJ databases">
        <title>draft genome of Halomonas huanghegensis, strain BJGMM-B45T.</title>
        <authorList>
            <person name="Miao C."/>
            <person name="Wan Y."/>
            <person name="Jin W."/>
        </authorList>
    </citation>
    <scope>NUCLEOTIDE SEQUENCE [LARGE SCALE GENOMIC DNA]</scope>
    <source>
        <strain evidence="8 9">BJGMM-B45</strain>
    </source>
</reference>
<evidence type="ECO:0000256" key="1">
    <source>
        <dbReference type="ARBA" id="ARBA00004141"/>
    </source>
</evidence>
<dbReference type="PRINTS" id="PR00176">
    <property type="entry name" value="NANEUSMPORT"/>
</dbReference>
<comment type="similarity">
    <text evidence="6">Belongs to the sodium:neurotransmitter symporter (SNF) (TC 2.A.22) family.</text>
</comment>
<keyword evidence="9" id="KW-1185">Reference proteome</keyword>
<evidence type="ECO:0000256" key="3">
    <source>
        <dbReference type="ARBA" id="ARBA00022692"/>
    </source>
</evidence>
<dbReference type="STRING" id="1178482.AR456_19325"/>
<keyword evidence="3 6" id="KW-0812">Transmembrane</keyword>
<evidence type="ECO:0000313" key="9">
    <source>
        <dbReference type="Proteomes" id="UP000019113"/>
    </source>
</evidence>
<dbReference type="PROSITE" id="PS50267">
    <property type="entry name" value="NA_NEUROTRAN_SYMP_3"/>
    <property type="match status" value="1"/>
</dbReference>
<dbReference type="Proteomes" id="UP000019113">
    <property type="component" value="Unassembled WGS sequence"/>
</dbReference>
<dbReference type="PANTHER" id="PTHR42948">
    <property type="entry name" value="TRANSPORTER"/>
    <property type="match status" value="1"/>
</dbReference>
<sequence>MSTDNVWTHKGTFLLAAVGSAVGLGNLWRFPYLVGEHGGGAFIAVYLICILTIGTPILIAEILLGRSSRRSPIMGMRFLTRCHGTSRGWESIGWLSAFSAILVLSFYSVISGWALHYLAEMLTGTLRNSTSTSLQRDFAALLTSPALLTLYHTLFIAGCALIVARGIHRGLENALRLVMPLLLVILLLILFYANSVGDMSAAAQFMLSFNFDQLSLTGWLEALGQSFFTLSLGMGAIMAYGAYMSSESSLTVTALSIALIDTLIAILAGLAIFALVFGAGLPPDAGPGLMFISLPLAFSAMPYGALLGSLFFVLVLGAAASSAVSLIEPVAAWLVERFELARPLATGLVVTLAWLLGLATVFSFNLWKTDSLFHQWFGSSAFHVFEMTSHVTLPLCGLLTALFAGWALTPTESTREMHTHSHWLRLWRLLIRFVAPTGVAFVFLRALPWIEGYLLPTLGAIIIVGAFAASRILASPRGASGT</sequence>
<dbReference type="KEGG" id="hhu:AR456_19325"/>
<dbReference type="GO" id="GO:0016020">
    <property type="term" value="C:membrane"/>
    <property type="evidence" value="ECO:0007669"/>
    <property type="project" value="UniProtKB-SubCell"/>
</dbReference>
<dbReference type="eggNOG" id="COG0733">
    <property type="taxonomic scope" value="Bacteria"/>
</dbReference>
<dbReference type="SUPFAM" id="SSF161070">
    <property type="entry name" value="SNF-like"/>
    <property type="match status" value="1"/>
</dbReference>
<feature type="transmembrane region" description="Helical" evidence="7">
    <location>
        <begin position="255"/>
        <end position="281"/>
    </location>
</feature>
<evidence type="ECO:0000256" key="5">
    <source>
        <dbReference type="ARBA" id="ARBA00023136"/>
    </source>
</evidence>
<dbReference type="InterPro" id="IPR047218">
    <property type="entry name" value="YocR/YhdH-like"/>
</dbReference>
<dbReference type="PANTHER" id="PTHR42948:SF1">
    <property type="entry name" value="TRANSPORTER"/>
    <property type="match status" value="1"/>
</dbReference>